<dbReference type="SUPFAM" id="SSF63829">
    <property type="entry name" value="Calcium-dependent phosphotriesterase"/>
    <property type="match status" value="1"/>
</dbReference>
<dbReference type="AlphaFoldDB" id="K1QDQ7"/>
<dbReference type="PANTHER" id="PTHR21174:SF0">
    <property type="entry name" value="HD PHOSPHOHYDROLASE FAMILY PROTEIN-RELATED"/>
    <property type="match status" value="1"/>
</dbReference>
<dbReference type="Gene3D" id="2.130.10.10">
    <property type="entry name" value="YVTN repeat-like/Quinoprotein amine dehydrogenase"/>
    <property type="match status" value="1"/>
</dbReference>
<protein>
    <submittedName>
        <fullName evidence="1">Uncharacterized protein</fullName>
    </submittedName>
</protein>
<accession>K1QDQ7</accession>
<dbReference type="HOGENOM" id="CLU_582980_0_0_1"/>
<dbReference type="Gene3D" id="1.10.3210.10">
    <property type="entry name" value="Hypothetical protein af1432"/>
    <property type="match status" value="1"/>
</dbReference>
<gene>
    <name evidence="1" type="ORF">CGI_10008098</name>
</gene>
<dbReference type="SUPFAM" id="SSF109604">
    <property type="entry name" value="HD-domain/PDEase-like"/>
    <property type="match status" value="1"/>
</dbReference>
<sequence length="469" mass="54290">MDLQHRWLSTAVDVLKISGDLPKKWWGVIEGRYSEKQRHYHTLRHLEEMFQHFDKYFKKLNQPELVVLAIFFHDIIYDPKANDNEEESAEVFSQFSKEAGNLEADKTDAVMKWILQTKSHSVKENSDKDLQFFLDMDMAVLGRPSEDYKKYADQIREEYIHIPDPEYKKRRSAFTTVISFLTNVCEACKKSVCIDCFQTHEHDKAKKDYKLELKAYLETMTGTIYSICVTRDQHVWLYTFDRLIKLTIDGEVVISIGIPVQFTEMSKYARSIDVMGDKVLISAANKVLCINDGSSFETFCDFGSKGVRVYGIHVTEDQTVWVCLQGGRYLLALLSPIGVPLMYHSQVNQCEQYPIRVHQISKETVWVLYTGHFVMYEITSSLQIKTVFKPEVYHGIDMGSDQYGNLLVAEENKSKMHVRSQNGEMIKTFLIHGPRKASIEIKSIYRDHSNRIWAGLGCGGIIVFEFKEK</sequence>
<dbReference type="EMBL" id="JH818379">
    <property type="protein sequence ID" value="EKC19616.1"/>
    <property type="molecule type" value="Genomic_DNA"/>
</dbReference>
<name>K1QDQ7_MAGGI</name>
<reference evidence="1" key="1">
    <citation type="journal article" date="2012" name="Nature">
        <title>The oyster genome reveals stress adaptation and complexity of shell formation.</title>
        <authorList>
            <person name="Zhang G."/>
            <person name="Fang X."/>
            <person name="Guo X."/>
            <person name="Li L."/>
            <person name="Luo R."/>
            <person name="Xu F."/>
            <person name="Yang P."/>
            <person name="Zhang L."/>
            <person name="Wang X."/>
            <person name="Qi H."/>
            <person name="Xiong Z."/>
            <person name="Que H."/>
            <person name="Xie Y."/>
            <person name="Holland P.W."/>
            <person name="Paps J."/>
            <person name="Zhu Y."/>
            <person name="Wu F."/>
            <person name="Chen Y."/>
            <person name="Wang J."/>
            <person name="Peng C."/>
            <person name="Meng J."/>
            <person name="Yang L."/>
            <person name="Liu J."/>
            <person name="Wen B."/>
            <person name="Zhang N."/>
            <person name="Huang Z."/>
            <person name="Zhu Q."/>
            <person name="Feng Y."/>
            <person name="Mount A."/>
            <person name="Hedgecock D."/>
            <person name="Xu Z."/>
            <person name="Liu Y."/>
            <person name="Domazet-Loso T."/>
            <person name="Du Y."/>
            <person name="Sun X."/>
            <person name="Zhang S."/>
            <person name="Liu B."/>
            <person name="Cheng P."/>
            <person name="Jiang X."/>
            <person name="Li J."/>
            <person name="Fan D."/>
            <person name="Wang W."/>
            <person name="Fu W."/>
            <person name="Wang T."/>
            <person name="Wang B."/>
            <person name="Zhang J."/>
            <person name="Peng Z."/>
            <person name="Li Y."/>
            <person name="Li N."/>
            <person name="Wang J."/>
            <person name="Chen M."/>
            <person name="He Y."/>
            <person name="Tan F."/>
            <person name="Song X."/>
            <person name="Zheng Q."/>
            <person name="Huang R."/>
            <person name="Yang H."/>
            <person name="Du X."/>
            <person name="Chen L."/>
            <person name="Yang M."/>
            <person name="Gaffney P.M."/>
            <person name="Wang S."/>
            <person name="Luo L."/>
            <person name="She Z."/>
            <person name="Ming Y."/>
            <person name="Huang W."/>
            <person name="Zhang S."/>
            <person name="Huang B."/>
            <person name="Zhang Y."/>
            <person name="Qu T."/>
            <person name="Ni P."/>
            <person name="Miao G."/>
            <person name="Wang J."/>
            <person name="Wang Q."/>
            <person name="Steinberg C.E."/>
            <person name="Wang H."/>
            <person name="Li N."/>
            <person name="Qian L."/>
            <person name="Zhang G."/>
            <person name="Li Y."/>
            <person name="Yang H."/>
            <person name="Liu X."/>
            <person name="Wang J."/>
            <person name="Yin Y."/>
            <person name="Wang J."/>
        </authorList>
    </citation>
    <scope>NUCLEOTIDE SEQUENCE [LARGE SCALE GENOMIC DNA]</scope>
    <source>
        <strain evidence="1">05x7-T-G4-1.051#20</strain>
    </source>
</reference>
<organism evidence="1">
    <name type="scientific">Magallana gigas</name>
    <name type="common">Pacific oyster</name>
    <name type="synonym">Crassostrea gigas</name>
    <dbReference type="NCBI Taxonomy" id="29159"/>
    <lineage>
        <taxon>Eukaryota</taxon>
        <taxon>Metazoa</taxon>
        <taxon>Spiralia</taxon>
        <taxon>Lophotrochozoa</taxon>
        <taxon>Mollusca</taxon>
        <taxon>Bivalvia</taxon>
        <taxon>Autobranchia</taxon>
        <taxon>Pteriomorphia</taxon>
        <taxon>Ostreida</taxon>
        <taxon>Ostreoidea</taxon>
        <taxon>Ostreidae</taxon>
        <taxon>Magallana</taxon>
    </lineage>
</organism>
<evidence type="ECO:0000313" key="1">
    <source>
        <dbReference type="EMBL" id="EKC19616.1"/>
    </source>
</evidence>
<dbReference type="InterPro" id="IPR015943">
    <property type="entry name" value="WD40/YVTN_repeat-like_dom_sf"/>
</dbReference>
<dbReference type="InterPro" id="IPR009218">
    <property type="entry name" value="HD_phosphohydro"/>
</dbReference>
<proteinExistence type="predicted"/>
<dbReference type="PANTHER" id="PTHR21174">
    <property type="match status" value="1"/>
</dbReference>
<dbReference type="InParanoid" id="K1QDQ7"/>